<comment type="caution">
    <text evidence="3">The sequence shown here is derived from an EMBL/GenBank/DDBJ whole genome shotgun (WGS) entry which is preliminary data.</text>
</comment>
<dbReference type="EMBL" id="JAYRBN010000050">
    <property type="protein sequence ID" value="KAL2744439.1"/>
    <property type="molecule type" value="Genomic_DNA"/>
</dbReference>
<protein>
    <submittedName>
        <fullName evidence="3">Uncharacterized protein</fullName>
    </submittedName>
</protein>
<sequence>MKLTSCSLIASSTVARNVQGTRYHRESCYGPGKCITARFLIGACNFTNRTDSFTVSVREVRSENSSQQQLVEASSSSSNSSSSSSSNRSVAAVTVTVTATVAAVAAAVAVVGLEFLWTNRG</sequence>
<organism evidence="3 4">
    <name type="scientific">Vespula maculifrons</name>
    <name type="common">Eastern yellow jacket</name>
    <name type="synonym">Wasp</name>
    <dbReference type="NCBI Taxonomy" id="7453"/>
    <lineage>
        <taxon>Eukaryota</taxon>
        <taxon>Metazoa</taxon>
        <taxon>Ecdysozoa</taxon>
        <taxon>Arthropoda</taxon>
        <taxon>Hexapoda</taxon>
        <taxon>Insecta</taxon>
        <taxon>Pterygota</taxon>
        <taxon>Neoptera</taxon>
        <taxon>Endopterygota</taxon>
        <taxon>Hymenoptera</taxon>
        <taxon>Apocrita</taxon>
        <taxon>Aculeata</taxon>
        <taxon>Vespoidea</taxon>
        <taxon>Vespidae</taxon>
        <taxon>Vespinae</taxon>
        <taxon>Vespula</taxon>
    </lineage>
</organism>
<name>A0ABD2CHS9_VESMC</name>
<evidence type="ECO:0000256" key="1">
    <source>
        <dbReference type="SAM" id="MobiDB-lite"/>
    </source>
</evidence>
<feature type="compositionally biased region" description="Low complexity" evidence="1">
    <location>
        <begin position="73"/>
        <end position="87"/>
    </location>
</feature>
<evidence type="ECO:0000313" key="4">
    <source>
        <dbReference type="Proteomes" id="UP001607303"/>
    </source>
</evidence>
<evidence type="ECO:0000256" key="2">
    <source>
        <dbReference type="SAM" id="Phobius"/>
    </source>
</evidence>
<keyword evidence="4" id="KW-1185">Reference proteome</keyword>
<reference evidence="3 4" key="1">
    <citation type="journal article" date="2024" name="Ann. Entomol. Soc. Am.">
        <title>Genomic analyses of the southern and eastern yellowjacket wasps (Hymenoptera: Vespidae) reveal evolutionary signatures of social life.</title>
        <authorList>
            <person name="Catto M.A."/>
            <person name="Caine P.B."/>
            <person name="Orr S.E."/>
            <person name="Hunt B.G."/>
            <person name="Goodisman M.A.D."/>
        </authorList>
    </citation>
    <scope>NUCLEOTIDE SEQUENCE [LARGE SCALE GENOMIC DNA]</scope>
    <source>
        <strain evidence="3">232</strain>
        <tissue evidence="3">Head and thorax</tissue>
    </source>
</reference>
<gene>
    <name evidence="3" type="ORF">V1477_006981</name>
</gene>
<dbReference type="Proteomes" id="UP001607303">
    <property type="component" value="Unassembled WGS sequence"/>
</dbReference>
<feature type="transmembrane region" description="Helical" evidence="2">
    <location>
        <begin position="90"/>
        <end position="117"/>
    </location>
</feature>
<dbReference type="AlphaFoldDB" id="A0ABD2CHS9"/>
<feature type="region of interest" description="Disordered" evidence="1">
    <location>
        <begin position="64"/>
        <end position="87"/>
    </location>
</feature>
<keyword evidence="2" id="KW-1133">Transmembrane helix</keyword>
<keyword evidence="2" id="KW-0812">Transmembrane</keyword>
<keyword evidence="2" id="KW-0472">Membrane</keyword>
<evidence type="ECO:0000313" key="3">
    <source>
        <dbReference type="EMBL" id="KAL2744439.1"/>
    </source>
</evidence>
<accession>A0ABD2CHS9</accession>
<proteinExistence type="predicted"/>